<protein>
    <recommendedName>
        <fullName evidence="4">Sulfotransferase</fullName>
    </recommendedName>
</protein>
<dbReference type="PANTHER" id="PTHR12788:SF10">
    <property type="entry name" value="PROTEIN-TYROSINE SULFOTRANSFERASE"/>
    <property type="match status" value="1"/>
</dbReference>
<proteinExistence type="predicted"/>
<sequence length="304" mass="34301">MHHPPPPAPGTPGGPGLGFVLGTGRCGSTLLFDVLARHPDAGFPTNLDDHLRRVPAPLRRLGTAAHRRLPPGFPPRRVRPAEAQAAMAREISPMISDPFRDLLAEDVTPWLARRAREFFAGRAAAEGVRHYLHKFTGWPRAGFLHEVFPEARFVHIVRDGRAVANSWLQMSWWRGHLGPASWDYGPLPRSYAEEWHEGGRCLVHLAGIGWKILMDAFEMSRAGVPARLWLEVRYEDLLADPRKQVDVITEFLGLPWTTDFERRFARQPISAGRAEAFRRDLTPRQLAVLDRSLGHRLRQLGYPA</sequence>
<reference evidence="2" key="1">
    <citation type="submission" date="2021-01" db="EMBL/GenBank/DDBJ databases">
        <title>Whole genome shotgun sequence of Sphaerisporangium rufum NBRC 109079.</title>
        <authorList>
            <person name="Komaki H."/>
            <person name="Tamura T."/>
        </authorList>
    </citation>
    <scope>NUCLEOTIDE SEQUENCE</scope>
    <source>
        <strain evidence="2">NBRC 109079</strain>
    </source>
</reference>
<dbReference type="PANTHER" id="PTHR12788">
    <property type="entry name" value="PROTEIN-TYROSINE SULFOTRANSFERASE 2"/>
    <property type="match status" value="1"/>
</dbReference>
<name>A0A919V1K3_9ACTN</name>
<dbReference type="InterPro" id="IPR027417">
    <property type="entry name" value="P-loop_NTPase"/>
</dbReference>
<evidence type="ECO:0000313" key="3">
    <source>
        <dbReference type="Proteomes" id="UP000655287"/>
    </source>
</evidence>
<dbReference type="RefSeq" id="WP_203987627.1">
    <property type="nucleotide sequence ID" value="NZ_BOOU01000052.1"/>
</dbReference>
<evidence type="ECO:0000256" key="1">
    <source>
        <dbReference type="ARBA" id="ARBA00022679"/>
    </source>
</evidence>
<dbReference type="AlphaFoldDB" id="A0A919V1K3"/>
<dbReference type="Proteomes" id="UP000655287">
    <property type="component" value="Unassembled WGS sequence"/>
</dbReference>
<keyword evidence="1" id="KW-0808">Transferase</keyword>
<dbReference type="SUPFAM" id="SSF52540">
    <property type="entry name" value="P-loop containing nucleoside triphosphate hydrolases"/>
    <property type="match status" value="1"/>
</dbReference>
<dbReference type="GO" id="GO:0008476">
    <property type="term" value="F:protein-tyrosine sulfotransferase activity"/>
    <property type="evidence" value="ECO:0007669"/>
    <property type="project" value="InterPro"/>
</dbReference>
<dbReference type="EMBL" id="BOOU01000052">
    <property type="protein sequence ID" value="GII78702.1"/>
    <property type="molecule type" value="Genomic_DNA"/>
</dbReference>
<evidence type="ECO:0000313" key="2">
    <source>
        <dbReference type="EMBL" id="GII78702.1"/>
    </source>
</evidence>
<dbReference type="Gene3D" id="3.40.50.300">
    <property type="entry name" value="P-loop containing nucleotide triphosphate hydrolases"/>
    <property type="match status" value="1"/>
</dbReference>
<accession>A0A919V1K3</accession>
<evidence type="ECO:0008006" key="4">
    <source>
        <dbReference type="Google" id="ProtNLM"/>
    </source>
</evidence>
<keyword evidence="3" id="KW-1185">Reference proteome</keyword>
<comment type="caution">
    <text evidence="2">The sequence shown here is derived from an EMBL/GenBank/DDBJ whole genome shotgun (WGS) entry which is preliminary data.</text>
</comment>
<dbReference type="InterPro" id="IPR026634">
    <property type="entry name" value="TPST-like"/>
</dbReference>
<dbReference type="Pfam" id="PF13469">
    <property type="entry name" value="Sulfotransfer_3"/>
    <property type="match status" value="1"/>
</dbReference>
<organism evidence="2 3">
    <name type="scientific">Sphaerisporangium rufum</name>
    <dbReference type="NCBI Taxonomy" id="1381558"/>
    <lineage>
        <taxon>Bacteria</taxon>
        <taxon>Bacillati</taxon>
        <taxon>Actinomycetota</taxon>
        <taxon>Actinomycetes</taxon>
        <taxon>Streptosporangiales</taxon>
        <taxon>Streptosporangiaceae</taxon>
        <taxon>Sphaerisporangium</taxon>
    </lineage>
</organism>
<gene>
    <name evidence="2" type="ORF">Sru01_36840</name>
</gene>